<accession>A0A0B6ZEG6</accession>
<dbReference type="SUPFAM" id="SSF47473">
    <property type="entry name" value="EF-hand"/>
    <property type="match status" value="1"/>
</dbReference>
<proteinExistence type="predicted"/>
<keyword evidence="1" id="KW-0106">Calcium</keyword>
<dbReference type="PROSITE" id="PS50222">
    <property type="entry name" value="EF_HAND_2"/>
    <property type="match status" value="1"/>
</dbReference>
<dbReference type="InterPro" id="IPR002048">
    <property type="entry name" value="EF_hand_dom"/>
</dbReference>
<evidence type="ECO:0000259" key="3">
    <source>
        <dbReference type="PROSITE" id="PS50222"/>
    </source>
</evidence>
<dbReference type="InterPro" id="IPR018247">
    <property type="entry name" value="EF_Hand_1_Ca_BS"/>
</dbReference>
<dbReference type="PROSITE" id="PS00018">
    <property type="entry name" value="EF_HAND_1"/>
    <property type="match status" value="1"/>
</dbReference>
<feature type="domain" description="EF-hand" evidence="3">
    <location>
        <begin position="41"/>
        <end position="76"/>
    </location>
</feature>
<dbReference type="EMBL" id="HACG01019977">
    <property type="protein sequence ID" value="CEK66842.1"/>
    <property type="molecule type" value="Transcribed_RNA"/>
</dbReference>
<dbReference type="AlphaFoldDB" id="A0A0B6ZEG6"/>
<gene>
    <name evidence="4" type="primary">ORF60376</name>
</gene>
<sequence length="105" mass="11813">MMIYVILLTLPAMTLAAEDVTVAQLFRDYVNSIDLNKDGDFSSEEIVSSLTAMDTNHDGDVNFVEFYVYLHSIHSNFTCYEADVFHYFASDVTDSINIAKIAAEK</sequence>
<protein>
    <recommendedName>
        <fullName evidence="3">EF-hand domain-containing protein</fullName>
    </recommendedName>
</protein>
<evidence type="ECO:0000256" key="1">
    <source>
        <dbReference type="ARBA" id="ARBA00022837"/>
    </source>
</evidence>
<reference evidence="4" key="1">
    <citation type="submission" date="2014-12" db="EMBL/GenBank/DDBJ databases">
        <title>Insight into the proteome of Arion vulgaris.</title>
        <authorList>
            <person name="Aradska J."/>
            <person name="Bulat T."/>
            <person name="Smidak R."/>
            <person name="Sarate P."/>
            <person name="Gangsoo J."/>
            <person name="Sialana F."/>
            <person name="Bilban M."/>
            <person name="Lubec G."/>
        </authorList>
    </citation>
    <scope>NUCLEOTIDE SEQUENCE</scope>
    <source>
        <tissue evidence="4">Skin</tissue>
    </source>
</reference>
<organism evidence="4">
    <name type="scientific">Arion vulgaris</name>
    <dbReference type="NCBI Taxonomy" id="1028688"/>
    <lineage>
        <taxon>Eukaryota</taxon>
        <taxon>Metazoa</taxon>
        <taxon>Spiralia</taxon>
        <taxon>Lophotrochozoa</taxon>
        <taxon>Mollusca</taxon>
        <taxon>Gastropoda</taxon>
        <taxon>Heterobranchia</taxon>
        <taxon>Euthyneura</taxon>
        <taxon>Panpulmonata</taxon>
        <taxon>Eupulmonata</taxon>
        <taxon>Stylommatophora</taxon>
        <taxon>Helicina</taxon>
        <taxon>Arionoidea</taxon>
        <taxon>Arionidae</taxon>
        <taxon>Arion</taxon>
    </lineage>
</organism>
<name>A0A0B6ZEG6_9EUPU</name>
<feature type="signal peptide" evidence="2">
    <location>
        <begin position="1"/>
        <end position="16"/>
    </location>
</feature>
<evidence type="ECO:0000313" key="4">
    <source>
        <dbReference type="EMBL" id="CEK66842.1"/>
    </source>
</evidence>
<dbReference type="GO" id="GO:0005509">
    <property type="term" value="F:calcium ion binding"/>
    <property type="evidence" value="ECO:0007669"/>
    <property type="project" value="InterPro"/>
</dbReference>
<dbReference type="InterPro" id="IPR011992">
    <property type="entry name" value="EF-hand-dom_pair"/>
</dbReference>
<dbReference type="Gene3D" id="1.10.238.10">
    <property type="entry name" value="EF-hand"/>
    <property type="match status" value="1"/>
</dbReference>
<feature type="chain" id="PRO_5002111073" description="EF-hand domain-containing protein" evidence="2">
    <location>
        <begin position="17"/>
        <end position="105"/>
    </location>
</feature>
<evidence type="ECO:0000256" key="2">
    <source>
        <dbReference type="SAM" id="SignalP"/>
    </source>
</evidence>
<keyword evidence="2" id="KW-0732">Signal</keyword>